<dbReference type="InterPro" id="IPR002347">
    <property type="entry name" value="SDR_fam"/>
</dbReference>
<keyword evidence="4" id="KW-0521">NADP</keyword>
<evidence type="ECO:0000313" key="15">
    <source>
        <dbReference type="Proteomes" id="UP000475862"/>
    </source>
</evidence>
<dbReference type="EMBL" id="VYZN01000037">
    <property type="protein sequence ID" value="KAE9533163.1"/>
    <property type="molecule type" value="Genomic_DNA"/>
</dbReference>
<dbReference type="PANTHER" id="PTHR24322:SF748">
    <property type="entry name" value="FI23927P1-RELATED"/>
    <property type="match status" value="1"/>
</dbReference>
<evidence type="ECO:0000256" key="5">
    <source>
        <dbReference type="ARBA" id="ARBA00022989"/>
    </source>
</evidence>
<evidence type="ECO:0000256" key="7">
    <source>
        <dbReference type="ARBA" id="ARBA00023098"/>
    </source>
</evidence>
<dbReference type="PRINTS" id="PR00080">
    <property type="entry name" value="SDRFAMILY"/>
</dbReference>
<reference evidence="14 15" key="1">
    <citation type="submission" date="2019-08" db="EMBL/GenBank/DDBJ databases">
        <title>The genome of the soybean aphid Biotype 1, its phylome, world population structure and adaptation to the North American continent.</title>
        <authorList>
            <person name="Giordano R."/>
            <person name="Donthu R.K."/>
            <person name="Hernandez A.G."/>
            <person name="Wright C.L."/>
            <person name="Zimin A.V."/>
        </authorList>
    </citation>
    <scope>NUCLEOTIDE SEQUENCE [LARGE SCALE GENOMIC DNA]</scope>
    <source>
        <tissue evidence="14">Whole aphids</tissue>
    </source>
</reference>
<keyword evidence="7" id="KW-0443">Lipid metabolism</keyword>
<comment type="caution">
    <text evidence="14">The sequence shown here is derived from an EMBL/GenBank/DDBJ whole genome shotgun (WGS) entry which is preliminary data.</text>
</comment>
<evidence type="ECO:0000256" key="12">
    <source>
        <dbReference type="RuleBase" id="RU000363"/>
    </source>
</evidence>
<evidence type="ECO:0000256" key="8">
    <source>
        <dbReference type="ARBA" id="ARBA00023136"/>
    </source>
</evidence>
<name>A0A6G0THY8_APHGL</name>
<evidence type="ECO:0000256" key="4">
    <source>
        <dbReference type="ARBA" id="ARBA00022857"/>
    </source>
</evidence>
<dbReference type="PRINTS" id="PR00081">
    <property type="entry name" value="GDHRDH"/>
</dbReference>
<dbReference type="FunFam" id="3.40.50.720:FF:000131">
    <property type="entry name" value="Short-chain dehydrogenase/reductase 3"/>
    <property type="match status" value="1"/>
</dbReference>
<evidence type="ECO:0000313" key="14">
    <source>
        <dbReference type="EMBL" id="KAE9533163.1"/>
    </source>
</evidence>
<protein>
    <recommendedName>
        <fullName evidence="10">Short-chain dehydrogenase/reductase 3</fullName>
    </recommendedName>
    <alternativeName>
        <fullName evidence="11">Retinal short-chain dehydrogenase/reductase 1</fullName>
    </alternativeName>
</protein>
<keyword evidence="3 13" id="KW-0812">Transmembrane</keyword>
<evidence type="ECO:0000256" key="10">
    <source>
        <dbReference type="ARBA" id="ARBA00068717"/>
    </source>
</evidence>
<sequence length="328" mass="36903">MNMGIARFKTSKKCRYKQIPANPIRLIFEILLCILLIIPAVLWATIKLFYKSPRKNIRGQVVLVTGAARGLGRELCLRFHSLGAKVACVDIDGEGCAETAKAINRKGGTAKGYKVDVTNRLQIKAMHETVMKELGPVDIVVNNAGIVLAHMYVNPESDQLIEDLINVNILGQIWINRELLPSMLERNHGQIVAMSSMSSMSGLSGISTYTATKWATNGMMESLHNELRELKSAVVSTTVCPYFIETNPEISKHLELRLPEMPTSFVGEIVMNGILENRRIFSVPNHFILPVKLVRTLPDNLQWLINRVFYVNIIGFPKDIELMNRYRQ</sequence>
<dbReference type="GO" id="GO:0005811">
    <property type="term" value="C:lipid droplet"/>
    <property type="evidence" value="ECO:0007669"/>
    <property type="project" value="TreeGrafter"/>
</dbReference>
<evidence type="ECO:0000256" key="6">
    <source>
        <dbReference type="ARBA" id="ARBA00023002"/>
    </source>
</evidence>
<organism evidence="14 15">
    <name type="scientific">Aphis glycines</name>
    <name type="common">Soybean aphid</name>
    <dbReference type="NCBI Taxonomy" id="307491"/>
    <lineage>
        <taxon>Eukaryota</taxon>
        <taxon>Metazoa</taxon>
        <taxon>Ecdysozoa</taxon>
        <taxon>Arthropoda</taxon>
        <taxon>Hexapoda</taxon>
        <taxon>Insecta</taxon>
        <taxon>Pterygota</taxon>
        <taxon>Neoptera</taxon>
        <taxon>Paraneoptera</taxon>
        <taxon>Hemiptera</taxon>
        <taxon>Sternorrhyncha</taxon>
        <taxon>Aphidomorpha</taxon>
        <taxon>Aphidoidea</taxon>
        <taxon>Aphididae</taxon>
        <taxon>Aphidini</taxon>
        <taxon>Aphis</taxon>
        <taxon>Aphis</taxon>
    </lineage>
</organism>
<keyword evidence="6" id="KW-0560">Oxidoreductase</keyword>
<evidence type="ECO:0000256" key="9">
    <source>
        <dbReference type="ARBA" id="ARBA00059620"/>
    </source>
</evidence>
<keyword evidence="8 13" id="KW-0472">Membrane</keyword>
<evidence type="ECO:0000256" key="2">
    <source>
        <dbReference type="ARBA" id="ARBA00006484"/>
    </source>
</evidence>
<dbReference type="InterPro" id="IPR036291">
    <property type="entry name" value="NAD(P)-bd_dom_sf"/>
</dbReference>
<evidence type="ECO:0000256" key="11">
    <source>
        <dbReference type="ARBA" id="ARBA00082544"/>
    </source>
</evidence>
<evidence type="ECO:0000256" key="1">
    <source>
        <dbReference type="ARBA" id="ARBA00004141"/>
    </source>
</evidence>
<dbReference type="Pfam" id="PF00106">
    <property type="entry name" value="adh_short"/>
    <property type="match status" value="1"/>
</dbReference>
<dbReference type="GO" id="GO:0016020">
    <property type="term" value="C:membrane"/>
    <property type="evidence" value="ECO:0007669"/>
    <property type="project" value="UniProtKB-SubCell"/>
</dbReference>
<dbReference type="Gene3D" id="3.40.50.720">
    <property type="entry name" value="NAD(P)-binding Rossmann-like Domain"/>
    <property type="match status" value="1"/>
</dbReference>
<dbReference type="OrthoDB" id="5840532at2759"/>
<comment type="subcellular location">
    <subcellularLocation>
        <location evidence="1">Membrane</location>
        <topology evidence="1">Multi-pass membrane protein</topology>
    </subcellularLocation>
</comment>
<gene>
    <name evidence="14" type="ORF">AGLY_009591</name>
</gene>
<dbReference type="SUPFAM" id="SSF51735">
    <property type="entry name" value="NAD(P)-binding Rossmann-fold domains"/>
    <property type="match status" value="1"/>
</dbReference>
<keyword evidence="5 13" id="KW-1133">Transmembrane helix</keyword>
<dbReference type="PANTHER" id="PTHR24322">
    <property type="entry name" value="PKSB"/>
    <property type="match status" value="1"/>
</dbReference>
<feature type="transmembrane region" description="Helical" evidence="13">
    <location>
        <begin position="26"/>
        <end position="50"/>
    </location>
</feature>
<dbReference type="AlphaFoldDB" id="A0A6G0THY8"/>
<dbReference type="GO" id="GO:0052650">
    <property type="term" value="F:all-trans-retinol dehydrogenase (NADP+) activity"/>
    <property type="evidence" value="ECO:0007669"/>
    <property type="project" value="UniProtKB-ARBA"/>
</dbReference>
<comment type="function">
    <text evidence="9">Catalyzes the reduction of all-trans-retinal to all-trans-retinol in the presence of NADPH.</text>
</comment>
<dbReference type="InterPro" id="IPR020904">
    <property type="entry name" value="Sc_DH/Rdtase_CS"/>
</dbReference>
<evidence type="ECO:0000256" key="3">
    <source>
        <dbReference type="ARBA" id="ARBA00022692"/>
    </source>
</evidence>
<evidence type="ECO:0000256" key="13">
    <source>
        <dbReference type="SAM" id="Phobius"/>
    </source>
</evidence>
<comment type="similarity">
    <text evidence="2 12">Belongs to the short-chain dehydrogenases/reductases (SDR) family.</text>
</comment>
<proteinExistence type="inferred from homology"/>
<accession>A0A6G0THY8</accession>
<dbReference type="PROSITE" id="PS00061">
    <property type="entry name" value="ADH_SHORT"/>
    <property type="match status" value="1"/>
</dbReference>
<dbReference type="Proteomes" id="UP000475862">
    <property type="component" value="Unassembled WGS sequence"/>
</dbReference>
<keyword evidence="15" id="KW-1185">Reference proteome</keyword>